<dbReference type="EMBL" id="CM034398">
    <property type="protein sequence ID" value="KAJ0177511.1"/>
    <property type="molecule type" value="Genomic_DNA"/>
</dbReference>
<reference evidence="1 2" key="1">
    <citation type="journal article" date="2021" name="Front. Genet.">
        <title>Chromosome-Level Genome Assembly Reveals Significant Gene Expansion in the Toll and IMD Signaling Pathways of Dendrolimus kikuchii.</title>
        <authorList>
            <person name="Zhou J."/>
            <person name="Wu P."/>
            <person name="Xiong Z."/>
            <person name="Liu N."/>
            <person name="Zhao N."/>
            <person name="Ji M."/>
            <person name="Qiu Y."/>
            <person name="Yang B."/>
        </authorList>
    </citation>
    <scope>NUCLEOTIDE SEQUENCE [LARGE SCALE GENOMIC DNA]</scope>
    <source>
        <strain evidence="1">Ann1</strain>
    </source>
</reference>
<keyword evidence="2" id="KW-1185">Reference proteome</keyword>
<sequence length="590" mass="64126">MDAEEGLPFVKYRKNESTWFRVLKQRLPILQWAPKYDRMTAVADLVAGITLGLTLVPQSIAYASLANLPVQYGLYSAYIGTMLYVVLGTVKEVSIGPTSLMSLLILQICRGLPVEFVVLLSFLSGCMVLIMGLLRLGFLVDLISPSVTSGFTSATAVIITASQIKGLLGLSFTAESVFDNIRLIVLKWDEVRTPDCILGAVCCAVLLLLRKLKDLQVHPKKPKVKKALWLISIGRNALVVILASTFAYFTYDPQDPLIKLSGRVEPGLPPLSMPPFSAVLENRTVHFVEMVQHLGAGMLMMPIVMVLANIAIAKAFSSGGRIDATQEMLTLGLCNIVGSLVHAVPTCGAFTRSAVSHSSGVRTPAAGLYSGIITLLALIFLTKHFFFIPKACLSSVLICAVIFMIDLSIIRRLWREDRKELAVLGLTFVVSIVKGVELAVLAGSLASVAVLIRGVMTPSVPMYTIKTCDGEVCRVRPTLCAVYLNSARVAARVAAGAARVAPRPVLLDCGQLALLDYAAGQVLVRLIKKMKESNQMLLFYNVGKDIFKQIEALEGVEKRTLKATNVIEALNLIEEKYEIEETTPLLSKDA</sequence>
<proteinExistence type="predicted"/>
<gene>
    <name evidence="1" type="ORF">K1T71_007520</name>
</gene>
<name>A0ACC1D0N2_9NEOP</name>
<evidence type="ECO:0000313" key="2">
    <source>
        <dbReference type="Proteomes" id="UP000824533"/>
    </source>
</evidence>
<dbReference type="Proteomes" id="UP000824533">
    <property type="component" value="Linkage Group LG12"/>
</dbReference>
<protein>
    <submittedName>
        <fullName evidence="1">Uncharacterized protein</fullName>
    </submittedName>
</protein>
<accession>A0ACC1D0N2</accession>
<organism evidence="1 2">
    <name type="scientific">Dendrolimus kikuchii</name>
    <dbReference type="NCBI Taxonomy" id="765133"/>
    <lineage>
        <taxon>Eukaryota</taxon>
        <taxon>Metazoa</taxon>
        <taxon>Ecdysozoa</taxon>
        <taxon>Arthropoda</taxon>
        <taxon>Hexapoda</taxon>
        <taxon>Insecta</taxon>
        <taxon>Pterygota</taxon>
        <taxon>Neoptera</taxon>
        <taxon>Endopterygota</taxon>
        <taxon>Lepidoptera</taxon>
        <taxon>Glossata</taxon>
        <taxon>Ditrysia</taxon>
        <taxon>Bombycoidea</taxon>
        <taxon>Lasiocampidae</taxon>
        <taxon>Dendrolimus</taxon>
    </lineage>
</organism>
<evidence type="ECO:0000313" key="1">
    <source>
        <dbReference type="EMBL" id="KAJ0177511.1"/>
    </source>
</evidence>
<comment type="caution">
    <text evidence="1">The sequence shown here is derived from an EMBL/GenBank/DDBJ whole genome shotgun (WGS) entry which is preliminary data.</text>
</comment>